<gene>
    <name evidence="2" type="ORF">Cvel_2730</name>
</gene>
<feature type="compositionally biased region" description="Basic and acidic residues" evidence="1">
    <location>
        <begin position="91"/>
        <end position="111"/>
    </location>
</feature>
<dbReference type="EMBL" id="CDMZ01000110">
    <property type="protein sequence ID" value="CEM06864.1"/>
    <property type="molecule type" value="Genomic_DNA"/>
</dbReference>
<name>A0A0G4F4A0_9ALVE</name>
<evidence type="ECO:0000313" key="2">
    <source>
        <dbReference type="EMBL" id="CEM06864.1"/>
    </source>
</evidence>
<dbReference type="VEuPathDB" id="CryptoDB:Cvel_2730"/>
<proteinExistence type="predicted"/>
<dbReference type="AlphaFoldDB" id="A0A0G4F4A0"/>
<evidence type="ECO:0000256" key="1">
    <source>
        <dbReference type="SAM" id="MobiDB-lite"/>
    </source>
</evidence>
<protein>
    <submittedName>
        <fullName evidence="2">Uncharacterized protein</fullName>
    </submittedName>
</protein>
<feature type="region of interest" description="Disordered" evidence="1">
    <location>
        <begin position="64"/>
        <end position="127"/>
    </location>
</feature>
<organism evidence="2">
    <name type="scientific">Chromera velia CCMP2878</name>
    <dbReference type="NCBI Taxonomy" id="1169474"/>
    <lineage>
        <taxon>Eukaryota</taxon>
        <taxon>Sar</taxon>
        <taxon>Alveolata</taxon>
        <taxon>Colpodellida</taxon>
        <taxon>Chromeraceae</taxon>
        <taxon>Chromera</taxon>
    </lineage>
</organism>
<feature type="compositionally biased region" description="Pro residues" evidence="1">
    <location>
        <begin position="71"/>
        <end position="83"/>
    </location>
</feature>
<sequence length="127" mass="14178">MSCRMGEFREDPAASLSSLEDIWDSEIELRKELMRLHRPDLDFGVVNSRVASNILRAAKQLPQFCSTTQAPSPPPLGPSPEPSPSFVQKDINQEHRDGKKRNDDRKPEAEHSVLVPAGQSLLQMSNS</sequence>
<reference evidence="2" key="1">
    <citation type="submission" date="2014-11" db="EMBL/GenBank/DDBJ databases">
        <authorList>
            <person name="Otto D Thomas"/>
            <person name="Naeem Raeece"/>
        </authorList>
    </citation>
    <scope>NUCLEOTIDE SEQUENCE</scope>
</reference>
<accession>A0A0G4F4A0</accession>